<organism evidence="1 2">
    <name type="scientific">Anaerostipes amylophilus</name>
    <dbReference type="NCBI Taxonomy" id="2981779"/>
    <lineage>
        <taxon>Bacteria</taxon>
        <taxon>Bacillati</taxon>
        <taxon>Bacillota</taxon>
        <taxon>Clostridia</taxon>
        <taxon>Lachnospirales</taxon>
        <taxon>Lachnospiraceae</taxon>
        <taxon>Anaerostipes</taxon>
    </lineage>
</organism>
<accession>A0ABV1IWD7</accession>
<protein>
    <recommendedName>
        <fullName evidence="3">Transposase</fullName>
    </recommendedName>
</protein>
<dbReference type="Proteomes" id="UP001482154">
    <property type="component" value="Unassembled WGS sequence"/>
</dbReference>
<comment type="caution">
    <text evidence="1">The sequence shown here is derived from an EMBL/GenBank/DDBJ whole genome shotgun (WGS) entry which is preliminary data.</text>
</comment>
<gene>
    <name evidence="1" type="ORF">AAAU51_10165</name>
</gene>
<evidence type="ECO:0000313" key="2">
    <source>
        <dbReference type="Proteomes" id="UP001482154"/>
    </source>
</evidence>
<reference evidence="1 2" key="1">
    <citation type="submission" date="2024-04" db="EMBL/GenBank/DDBJ databases">
        <title>Human intestinal bacterial collection.</title>
        <authorList>
            <person name="Pauvert C."/>
            <person name="Hitch T.C.A."/>
            <person name="Clavel T."/>
        </authorList>
    </citation>
    <scope>NUCLEOTIDE SEQUENCE [LARGE SCALE GENOMIC DNA]</scope>
    <source>
        <strain evidence="1 2">CLA-AA-H249</strain>
    </source>
</reference>
<dbReference type="RefSeq" id="WP_349111161.1">
    <property type="nucleotide sequence ID" value="NZ_JBBNIN010000015.1"/>
</dbReference>
<sequence>MKFKELLKRTGNDVQIEVYNLPKKAYICTVCNHSAIPEEIWKSYIASVFPIDSKTLGVLVIENVKKS</sequence>
<dbReference type="EMBL" id="JBBNIN010000015">
    <property type="protein sequence ID" value="MEQ2711536.1"/>
    <property type="molecule type" value="Genomic_DNA"/>
</dbReference>
<proteinExistence type="predicted"/>
<name>A0ABV1IWD7_9FIRM</name>
<evidence type="ECO:0008006" key="3">
    <source>
        <dbReference type="Google" id="ProtNLM"/>
    </source>
</evidence>
<keyword evidence="2" id="KW-1185">Reference proteome</keyword>
<evidence type="ECO:0000313" key="1">
    <source>
        <dbReference type="EMBL" id="MEQ2711536.1"/>
    </source>
</evidence>